<evidence type="ECO:0000313" key="2">
    <source>
        <dbReference type="EMBL" id="PWW81913.1"/>
    </source>
</evidence>
<name>A0A317T5H5_9CHLB</name>
<comment type="caution">
    <text evidence="2">The sequence shown here is derived from an EMBL/GenBank/DDBJ whole genome shotgun (WGS) entry which is preliminary data.</text>
</comment>
<gene>
    <name evidence="2" type="ORF">CR164_07915</name>
</gene>
<dbReference type="RefSeq" id="WP_110023611.1">
    <property type="nucleotide sequence ID" value="NZ_PDNZ01000005.1"/>
</dbReference>
<reference evidence="3" key="1">
    <citation type="submission" date="2017-10" db="EMBL/GenBank/DDBJ databases">
        <authorList>
            <person name="Gaisin V.A."/>
            <person name="Rysina M.S."/>
            <person name="Grouzdev D.S."/>
        </authorList>
    </citation>
    <scope>NUCLEOTIDE SEQUENCE [LARGE SCALE GENOMIC DNA]</scope>
    <source>
        <strain evidence="3">V1</strain>
    </source>
</reference>
<proteinExistence type="predicted"/>
<sequence length="96" mass="10854">MEKRIEGSESSGLDLLERRVEQIVEQLTDCRKQNEMLQAEITSLQSILRSCKLSVSGSGQGGAVDGFSYEEKVQVRQKLVMILQRIEIELRNEMPG</sequence>
<evidence type="ECO:0000256" key="1">
    <source>
        <dbReference type="SAM" id="Coils"/>
    </source>
</evidence>
<keyword evidence="3" id="KW-1185">Reference proteome</keyword>
<dbReference type="AlphaFoldDB" id="A0A317T5H5"/>
<protein>
    <submittedName>
        <fullName evidence="2">Uncharacterized protein</fullName>
    </submittedName>
</protein>
<feature type="coiled-coil region" evidence="1">
    <location>
        <begin position="13"/>
        <end position="40"/>
    </location>
</feature>
<dbReference type="EMBL" id="PDNZ01000005">
    <property type="protein sequence ID" value="PWW81913.1"/>
    <property type="molecule type" value="Genomic_DNA"/>
</dbReference>
<keyword evidence="1" id="KW-0175">Coiled coil</keyword>
<dbReference type="Proteomes" id="UP000246278">
    <property type="component" value="Unassembled WGS sequence"/>
</dbReference>
<evidence type="ECO:0000313" key="3">
    <source>
        <dbReference type="Proteomes" id="UP000246278"/>
    </source>
</evidence>
<accession>A0A317T5H5</accession>
<organism evidence="2 3">
    <name type="scientific">Prosthecochloris marina</name>
    <dbReference type="NCBI Taxonomy" id="2017681"/>
    <lineage>
        <taxon>Bacteria</taxon>
        <taxon>Pseudomonadati</taxon>
        <taxon>Chlorobiota</taxon>
        <taxon>Chlorobiia</taxon>
        <taxon>Chlorobiales</taxon>
        <taxon>Chlorobiaceae</taxon>
        <taxon>Prosthecochloris</taxon>
    </lineage>
</organism>
<dbReference type="OrthoDB" id="595222at2"/>